<feature type="region of interest" description="Disordered" evidence="3">
    <location>
        <begin position="1"/>
        <end position="21"/>
    </location>
</feature>
<sequence length="81" mass="9322">MSSRKNDNKPTPVLETTPPARTKKVEKIIGPTMLDGRLTFGVKYKNIKVPQLVIAEVLHIEAPQELLKYYEERLQFNDIID</sequence>
<keyword evidence="6" id="KW-1185">Reference proteome</keyword>
<dbReference type="KEGG" id="api:100568800"/>
<comment type="subcellular location">
    <subcellularLocation>
        <location evidence="1">Nucleus</location>
    </subcellularLocation>
</comment>
<dbReference type="SUPFAM" id="SSF54160">
    <property type="entry name" value="Chromo domain-like"/>
    <property type="match status" value="1"/>
</dbReference>
<protein>
    <recommendedName>
        <fullName evidence="4">Chromo shadow domain-containing protein</fullName>
    </recommendedName>
</protein>
<evidence type="ECO:0000313" key="6">
    <source>
        <dbReference type="Proteomes" id="UP000007819"/>
    </source>
</evidence>
<dbReference type="CDD" id="cd00034">
    <property type="entry name" value="CSD"/>
    <property type="match status" value="1"/>
</dbReference>
<dbReference type="InterPro" id="IPR016197">
    <property type="entry name" value="Chromo-like_dom_sf"/>
</dbReference>
<dbReference type="Proteomes" id="UP000007819">
    <property type="component" value="Chromosome A2"/>
</dbReference>
<evidence type="ECO:0000256" key="3">
    <source>
        <dbReference type="SAM" id="MobiDB-lite"/>
    </source>
</evidence>
<dbReference type="GO" id="GO:0005634">
    <property type="term" value="C:nucleus"/>
    <property type="evidence" value="ECO:0007669"/>
    <property type="project" value="UniProtKB-SubCell"/>
</dbReference>
<dbReference type="EnsemblMetazoa" id="XM_003245136.4">
    <property type="protein sequence ID" value="XP_003245184.1"/>
    <property type="gene ID" value="LOC100568800"/>
</dbReference>
<reference evidence="5" key="2">
    <citation type="submission" date="2022-06" db="UniProtKB">
        <authorList>
            <consortium name="EnsemblMetazoa"/>
        </authorList>
    </citation>
    <scope>IDENTIFICATION</scope>
</reference>
<evidence type="ECO:0000259" key="4">
    <source>
        <dbReference type="SMART" id="SM00300"/>
    </source>
</evidence>
<dbReference type="RefSeq" id="XP_003245184.1">
    <property type="nucleotide sequence ID" value="XM_003245136.3"/>
</dbReference>
<proteinExistence type="predicted"/>
<dbReference type="SMART" id="SM00300">
    <property type="entry name" value="ChSh"/>
    <property type="match status" value="1"/>
</dbReference>
<evidence type="ECO:0000313" key="5">
    <source>
        <dbReference type="EnsemblMetazoa" id="XP_003245184.1"/>
    </source>
</evidence>
<organism evidence="5 6">
    <name type="scientific">Acyrthosiphon pisum</name>
    <name type="common">Pea aphid</name>
    <dbReference type="NCBI Taxonomy" id="7029"/>
    <lineage>
        <taxon>Eukaryota</taxon>
        <taxon>Metazoa</taxon>
        <taxon>Ecdysozoa</taxon>
        <taxon>Arthropoda</taxon>
        <taxon>Hexapoda</taxon>
        <taxon>Insecta</taxon>
        <taxon>Pterygota</taxon>
        <taxon>Neoptera</taxon>
        <taxon>Paraneoptera</taxon>
        <taxon>Hemiptera</taxon>
        <taxon>Sternorrhyncha</taxon>
        <taxon>Aphidomorpha</taxon>
        <taxon>Aphidoidea</taxon>
        <taxon>Aphididae</taxon>
        <taxon>Macrosiphini</taxon>
        <taxon>Acyrthosiphon</taxon>
    </lineage>
</organism>
<dbReference type="Pfam" id="PF01393">
    <property type="entry name" value="Chromo_shadow"/>
    <property type="match status" value="1"/>
</dbReference>
<evidence type="ECO:0000256" key="2">
    <source>
        <dbReference type="ARBA" id="ARBA00023242"/>
    </source>
</evidence>
<dbReference type="Gene3D" id="2.40.50.40">
    <property type="match status" value="1"/>
</dbReference>
<dbReference type="GO" id="GO:0005694">
    <property type="term" value="C:chromosome"/>
    <property type="evidence" value="ECO:0007669"/>
    <property type="project" value="UniProtKB-ARBA"/>
</dbReference>
<dbReference type="InterPro" id="IPR008251">
    <property type="entry name" value="Chromo_shadow_dom"/>
</dbReference>
<dbReference type="GeneID" id="100568800"/>
<dbReference type="AlphaFoldDB" id="A0A8R1W5X4"/>
<accession>A0A8R1W5X4</accession>
<evidence type="ECO:0000256" key="1">
    <source>
        <dbReference type="ARBA" id="ARBA00004123"/>
    </source>
</evidence>
<name>A0A8R1W5X4_ACYPI</name>
<feature type="domain" description="Chromo shadow" evidence="4">
    <location>
        <begin position="17"/>
        <end position="79"/>
    </location>
</feature>
<keyword evidence="2" id="KW-0539">Nucleus</keyword>
<reference evidence="6" key="1">
    <citation type="submission" date="2010-06" db="EMBL/GenBank/DDBJ databases">
        <authorList>
            <person name="Jiang H."/>
            <person name="Abraham K."/>
            <person name="Ali S."/>
            <person name="Alsbrooks S.L."/>
            <person name="Anim B.N."/>
            <person name="Anosike U.S."/>
            <person name="Attaway T."/>
            <person name="Bandaranaike D.P."/>
            <person name="Battles P.K."/>
            <person name="Bell S.N."/>
            <person name="Bell A.V."/>
            <person name="Beltran B."/>
            <person name="Bickham C."/>
            <person name="Bustamante Y."/>
            <person name="Caleb T."/>
            <person name="Canada A."/>
            <person name="Cardenas V."/>
            <person name="Carter K."/>
            <person name="Chacko J."/>
            <person name="Chandrabose M.N."/>
            <person name="Chavez D."/>
            <person name="Chavez A."/>
            <person name="Chen L."/>
            <person name="Chu H.-S."/>
            <person name="Claassen K.J."/>
            <person name="Cockrell R."/>
            <person name="Collins M."/>
            <person name="Cooper J.A."/>
            <person name="Cree A."/>
            <person name="Curry S.M."/>
            <person name="Da Y."/>
            <person name="Dao M.D."/>
            <person name="Das B."/>
            <person name="Davila M.-L."/>
            <person name="Davy-Carroll L."/>
            <person name="Denson S."/>
            <person name="Dinh H."/>
            <person name="Ebong V.E."/>
            <person name="Edwards J.R."/>
            <person name="Egan A."/>
            <person name="El-Daye J."/>
            <person name="Escobedo L."/>
            <person name="Fernandez S."/>
            <person name="Fernando P.R."/>
            <person name="Flagg N."/>
            <person name="Forbes L.D."/>
            <person name="Fowler R.G."/>
            <person name="Fu Q."/>
            <person name="Gabisi R.A."/>
            <person name="Ganer J."/>
            <person name="Garbino Pronczuk A."/>
            <person name="Garcia R.M."/>
            <person name="Garner T."/>
            <person name="Garrett T.E."/>
            <person name="Gonzalez D.A."/>
            <person name="Hamid H."/>
            <person name="Hawkins E.S."/>
            <person name="Hirani K."/>
            <person name="Hogues M.E."/>
            <person name="Hollins B."/>
            <person name="Hsiao C.-H."/>
            <person name="Jabil R."/>
            <person name="James M.L."/>
            <person name="Jhangiani S.N."/>
            <person name="Johnson B."/>
            <person name="Johnson Q."/>
            <person name="Joshi V."/>
            <person name="Kalu J.B."/>
            <person name="Kam C."/>
            <person name="Kashfia A."/>
            <person name="Keebler J."/>
            <person name="Kisamo H."/>
            <person name="Kovar C.L."/>
            <person name="Lago L.A."/>
            <person name="Lai C.-Y."/>
            <person name="Laidlaw J."/>
            <person name="Lara F."/>
            <person name="Le T.-K."/>
            <person name="Lee S.L."/>
            <person name="Legall F.H."/>
            <person name="Lemon S.J."/>
            <person name="Lewis L.R."/>
            <person name="Li B."/>
            <person name="Liu Y."/>
            <person name="Liu Y.-S."/>
            <person name="Lopez J."/>
            <person name="Lozado R.J."/>
            <person name="Lu J."/>
            <person name="Madu R.C."/>
            <person name="Maheshwari M."/>
            <person name="Maheshwari R."/>
            <person name="Malloy K."/>
            <person name="Martinez E."/>
            <person name="Mathew T."/>
            <person name="Mercado I.C."/>
            <person name="Mercado C."/>
            <person name="Meyer B."/>
            <person name="Montgomery K."/>
            <person name="Morgan M.B."/>
            <person name="Munidasa M."/>
            <person name="Nazareth L.V."/>
            <person name="Nelson J."/>
            <person name="Ng B.M."/>
            <person name="Nguyen N.B."/>
            <person name="Nguyen P.Q."/>
            <person name="Nguyen T."/>
            <person name="Obregon M."/>
            <person name="Okwuonu G.O."/>
            <person name="Onwere C.G."/>
            <person name="Orozco G."/>
            <person name="Parra A."/>
            <person name="Patel S."/>
            <person name="Patil S."/>
            <person name="Perez A."/>
            <person name="Perez Y."/>
            <person name="Pham C."/>
            <person name="Primus E.L."/>
            <person name="Pu L.-L."/>
            <person name="Puazo M."/>
            <person name="Qin X."/>
            <person name="Quiroz J.B."/>
            <person name="Reese J."/>
            <person name="Richards S."/>
            <person name="Rives C.M."/>
            <person name="Robberts R."/>
            <person name="Ruiz S.J."/>
            <person name="Ruiz M.J."/>
            <person name="Santibanez J."/>
            <person name="Schneider B.W."/>
            <person name="Sisson I."/>
            <person name="Smith M."/>
            <person name="Sodergren E."/>
            <person name="Song X.-Z."/>
            <person name="Song B.B."/>
            <person name="Summersgill H."/>
            <person name="Thelus R."/>
            <person name="Thornton R.D."/>
            <person name="Trejos Z.Y."/>
            <person name="Usmani K."/>
            <person name="Vattathil S."/>
            <person name="Villasana D."/>
            <person name="Walker D.L."/>
            <person name="Wang S."/>
            <person name="Wang K."/>
            <person name="White C.S."/>
            <person name="Williams A.C."/>
            <person name="Williamson J."/>
            <person name="Wilson K."/>
            <person name="Woghiren I.O."/>
            <person name="Woodworth J.R."/>
            <person name="Worley K.C."/>
            <person name="Wright R.A."/>
            <person name="Wu W."/>
            <person name="Young L."/>
            <person name="Zhang L."/>
            <person name="Zhang J."/>
            <person name="Zhu Y."/>
            <person name="Muzny D.M."/>
            <person name="Weinstock G."/>
            <person name="Gibbs R.A."/>
        </authorList>
    </citation>
    <scope>NUCLEOTIDE SEQUENCE [LARGE SCALE GENOMIC DNA]</scope>
    <source>
        <strain evidence="6">LSR1</strain>
    </source>
</reference>
<dbReference type="OrthoDB" id="433924at2759"/>